<accession>A0ABQ2DGB0</accession>
<dbReference type="Proteomes" id="UP000606115">
    <property type="component" value="Unassembled WGS sequence"/>
</dbReference>
<reference evidence="2" key="1">
    <citation type="journal article" date="2019" name="Int. J. Syst. Evol. Microbiol.">
        <title>The Global Catalogue of Microorganisms (GCM) 10K type strain sequencing project: providing services to taxonomists for standard genome sequencing and annotation.</title>
        <authorList>
            <consortium name="The Broad Institute Genomics Platform"/>
            <consortium name="The Broad Institute Genome Sequencing Center for Infectious Disease"/>
            <person name="Wu L."/>
            <person name="Ma J."/>
        </authorList>
    </citation>
    <scope>NUCLEOTIDE SEQUENCE [LARGE SCALE GENOMIC DNA]</scope>
    <source>
        <strain evidence="2">CGMCC 1.3685</strain>
    </source>
</reference>
<comment type="caution">
    <text evidence="1">The sequence shown here is derived from an EMBL/GenBank/DDBJ whole genome shotgun (WGS) entry which is preliminary data.</text>
</comment>
<name>A0ABQ2DGB0_9MICC</name>
<sequence length="85" mass="9703">MSTYLKESIEFQQILVTVDGQPRTDFQVSLVSYGQRPGEWAANVEVDGKHGVMIENLEPGEYWIYTKVEDNPETPVLLAGRVYIR</sequence>
<dbReference type="GeneID" id="303303679"/>
<gene>
    <name evidence="1" type="ORF">GCM10007173_12980</name>
</gene>
<keyword evidence="2" id="KW-1185">Reference proteome</keyword>
<protein>
    <recommendedName>
        <fullName evidence="3">Prealbumin-like fold domain-containing protein</fullName>
    </recommendedName>
</protein>
<dbReference type="EMBL" id="BMKX01000002">
    <property type="protein sequence ID" value="GGJ55613.1"/>
    <property type="molecule type" value="Genomic_DNA"/>
</dbReference>
<organism evidence="1 2">
    <name type="scientific">Glutamicibacter ardleyensis</name>
    <dbReference type="NCBI Taxonomy" id="225894"/>
    <lineage>
        <taxon>Bacteria</taxon>
        <taxon>Bacillati</taxon>
        <taxon>Actinomycetota</taxon>
        <taxon>Actinomycetes</taxon>
        <taxon>Micrococcales</taxon>
        <taxon>Micrococcaceae</taxon>
        <taxon>Glutamicibacter</taxon>
    </lineage>
</organism>
<dbReference type="RefSeq" id="WP_188684506.1">
    <property type="nucleotide sequence ID" value="NZ_BMKX01000002.1"/>
</dbReference>
<evidence type="ECO:0008006" key="3">
    <source>
        <dbReference type="Google" id="ProtNLM"/>
    </source>
</evidence>
<evidence type="ECO:0000313" key="2">
    <source>
        <dbReference type="Proteomes" id="UP000606115"/>
    </source>
</evidence>
<evidence type="ECO:0000313" key="1">
    <source>
        <dbReference type="EMBL" id="GGJ55613.1"/>
    </source>
</evidence>
<proteinExistence type="predicted"/>